<dbReference type="PRINTS" id="PR02043">
    <property type="entry name" value="CANCERSCCP1"/>
</dbReference>
<evidence type="ECO:0000313" key="5">
    <source>
        <dbReference type="Ensembl" id="ENSKMAP00000008337.1"/>
    </source>
</evidence>
<dbReference type="PANTHER" id="PTHR20929:SF11">
    <property type="entry name" value="DYNEIN AXONEMAL INTERMEDIATE CHAIN 7"/>
    <property type="match status" value="1"/>
</dbReference>
<dbReference type="STRING" id="37003.ENSKMAP00000008337"/>
<sequence length="678" mass="76327">EEQERLERERKQREVEKLELKVDNIINPGLPLKMFWRLIKAAWCTLCFQWERYLHSDGVPNPNEQQEVNSFVTSWSDDPKLNITEVFQKCHIALQLEGLFDESTDPQKIHIYQEALQLLQELIHSKINLACVEILKKANKNIDIKTGNMEAVVEDEMMTLCLWANLQKSPRSGWKSEVNLSFQLPKQLVLSDIAVRILHTRYDHLTLLTHTPLSQVSDINPLPGLSGLRSPAGNKEDLKDSSVQEAEEDDGSQSQRAKEEVQSVQESEGRKHLASILLRASTDSSALIQRSKRLFSSLVCLTITMIFFLSSASAKESIVLELTPTVCDVQVVDLMEYTPLGGVFCYDLFHLPPQDKKAGTWIIQQSLGSELEVFPYPTAQSSSEEPSLVGVSVTLPNSVVFCEPPHVARWDAQDKQWRMDGITDVSFEQAEAKVSFKAETFQPFVLMQKTYVNLPFQSWELRPLGQDSARLSVNGALFNLSITQDDECMLQAEQERGLSHVAGRWMSMAALQRAMFNAGVNIFVDEYTDCYVSSLDKDPLVERAAYEQMALCAASCAFSPSKWNDECGAERLVLQACEHLDPGPVPEGSWSLYLLGAQRSQKLELSEDSPGFSSDHHPGSEFHSTFLHMLQDNTSPEGIAKARKSHYLFVHTVQNLLWATRPLVYSGTGRKNTSSVVE</sequence>
<dbReference type="OMA" id="FTRCEKT"/>
<dbReference type="GO" id="GO:0048487">
    <property type="term" value="F:beta-tubulin binding"/>
    <property type="evidence" value="ECO:0007669"/>
    <property type="project" value="TreeGrafter"/>
</dbReference>
<dbReference type="InterPro" id="IPR031826">
    <property type="entry name" value="IC97/Casc1_N"/>
</dbReference>
<feature type="compositionally biased region" description="Basic and acidic residues" evidence="3">
    <location>
        <begin position="256"/>
        <end position="267"/>
    </location>
</feature>
<reference evidence="5" key="1">
    <citation type="submission" date="2025-08" db="UniProtKB">
        <authorList>
            <consortium name="Ensembl"/>
        </authorList>
    </citation>
    <scope>IDENTIFICATION</scope>
</reference>
<evidence type="ECO:0000256" key="2">
    <source>
        <dbReference type="ARBA" id="ARBA00024414"/>
    </source>
</evidence>
<feature type="region of interest" description="Disordered" evidence="3">
    <location>
        <begin position="225"/>
        <end position="267"/>
    </location>
</feature>
<keyword evidence="6" id="KW-1185">Reference proteome</keyword>
<accession>A0A3Q3F400</accession>
<proteinExistence type="inferred from homology"/>
<reference evidence="5" key="2">
    <citation type="submission" date="2025-09" db="UniProtKB">
        <authorList>
            <consortium name="Ensembl"/>
        </authorList>
    </citation>
    <scope>IDENTIFICATION</scope>
</reference>
<dbReference type="Proteomes" id="UP000264800">
    <property type="component" value="Unplaced"/>
</dbReference>
<evidence type="ECO:0000259" key="4">
    <source>
        <dbReference type="Pfam" id="PF15927"/>
    </source>
</evidence>
<feature type="domain" description="IC97/Casc1 N-terminal" evidence="4">
    <location>
        <begin position="1"/>
        <end position="171"/>
    </location>
</feature>
<dbReference type="InterPro" id="IPR023247">
    <property type="entry name" value="IC97/Dnai7-like"/>
</dbReference>
<dbReference type="PANTHER" id="PTHR20929">
    <property type="entry name" value="LUNG ADENOMA SUSCEPTIBILITY 1-RELATED"/>
    <property type="match status" value="1"/>
</dbReference>
<comment type="similarity">
    <text evidence="1">Belongs to the DNAI7 family.</text>
</comment>
<evidence type="ECO:0000256" key="1">
    <source>
        <dbReference type="ARBA" id="ARBA00024332"/>
    </source>
</evidence>
<dbReference type="GO" id="GO:0008017">
    <property type="term" value="F:microtubule binding"/>
    <property type="evidence" value="ECO:0007669"/>
    <property type="project" value="TreeGrafter"/>
</dbReference>
<evidence type="ECO:0000256" key="3">
    <source>
        <dbReference type="SAM" id="MobiDB-lite"/>
    </source>
</evidence>
<dbReference type="Ensembl" id="ENSKMAT00000008464.1">
    <property type="protein sequence ID" value="ENSKMAP00000008337.1"/>
    <property type="gene ID" value="ENSKMAG00000006233.1"/>
</dbReference>
<dbReference type="AlphaFoldDB" id="A0A3Q3F400"/>
<protein>
    <recommendedName>
        <fullName evidence="2">Dynein axonemal intermediate chain 7</fullName>
    </recommendedName>
</protein>
<dbReference type="GO" id="GO:0005930">
    <property type="term" value="C:axoneme"/>
    <property type="evidence" value="ECO:0007669"/>
    <property type="project" value="TreeGrafter"/>
</dbReference>
<dbReference type="Pfam" id="PF15927">
    <property type="entry name" value="Casc1_N"/>
    <property type="match status" value="1"/>
</dbReference>
<dbReference type="GeneTree" id="ENSGT00390000004708"/>
<organism evidence="5 6">
    <name type="scientific">Kryptolebias marmoratus</name>
    <name type="common">Mangrove killifish</name>
    <name type="synonym">Rivulus marmoratus</name>
    <dbReference type="NCBI Taxonomy" id="37003"/>
    <lineage>
        <taxon>Eukaryota</taxon>
        <taxon>Metazoa</taxon>
        <taxon>Chordata</taxon>
        <taxon>Craniata</taxon>
        <taxon>Vertebrata</taxon>
        <taxon>Euteleostomi</taxon>
        <taxon>Actinopterygii</taxon>
        <taxon>Neopterygii</taxon>
        <taxon>Teleostei</taxon>
        <taxon>Neoteleostei</taxon>
        <taxon>Acanthomorphata</taxon>
        <taxon>Ovalentaria</taxon>
        <taxon>Atherinomorphae</taxon>
        <taxon>Cyprinodontiformes</taxon>
        <taxon>Rivulidae</taxon>
        <taxon>Kryptolebias</taxon>
    </lineage>
</organism>
<name>A0A3Q3F400_KRYMA</name>
<evidence type="ECO:0000313" key="6">
    <source>
        <dbReference type="Proteomes" id="UP000264800"/>
    </source>
</evidence>